<evidence type="ECO:0000259" key="6">
    <source>
        <dbReference type="PROSITE" id="PS50977"/>
    </source>
</evidence>
<feature type="domain" description="HTH tetR-type" evidence="6">
    <location>
        <begin position="56"/>
        <end position="115"/>
    </location>
</feature>
<dbReference type="OrthoDB" id="9795011at2"/>
<name>A0A386ZPI6_9NOCA</name>
<feature type="DNA-binding region" description="H-T-H motif" evidence="4">
    <location>
        <begin position="78"/>
        <end position="97"/>
    </location>
</feature>
<dbReference type="SUPFAM" id="SSF48498">
    <property type="entry name" value="Tetracyclin repressor-like, C-terminal domain"/>
    <property type="match status" value="1"/>
</dbReference>
<dbReference type="Pfam" id="PF00440">
    <property type="entry name" value="TetR_N"/>
    <property type="match status" value="1"/>
</dbReference>
<dbReference type="GO" id="GO:0000976">
    <property type="term" value="F:transcription cis-regulatory region binding"/>
    <property type="evidence" value="ECO:0007669"/>
    <property type="project" value="TreeGrafter"/>
</dbReference>
<evidence type="ECO:0000256" key="1">
    <source>
        <dbReference type="ARBA" id="ARBA00023015"/>
    </source>
</evidence>
<feature type="region of interest" description="Disordered" evidence="5">
    <location>
        <begin position="1"/>
        <end position="22"/>
    </location>
</feature>
<dbReference type="KEGG" id="nyu:D7D52_24605"/>
<dbReference type="Proteomes" id="UP000267164">
    <property type="component" value="Chromosome"/>
</dbReference>
<dbReference type="SUPFAM" id="SSF46689">
    <property type="entry name" value="Homeodomain-like"/>
    <property type="match status" value="1"/>
</dbReference>
<gene>
    <name evidence="7" type="ORF">D7D52_24605</name>
</gene>
<dbReference type="InterPro" id="IPR009057">
    <property type="entry name" value="Homeodomain-like_sf"/>
</dbReference>
<dbReference type="InterPro" id="IPR001647">
    <property type="entry name" value="HTH_TetR"/>
</dbReference>
<feature type="compositionally biased region" description="Basic and acidic residues" evidence="5">
    <location>
        <begin position="1"/>
        <end position="13"/>
    </location>
</feature>
<dbReference type="PANTHER" id="PTHR30055:SF234">
    <property type="entry name" value="HTH-TYPE TRANSCRIPTIONAL REGULATOR BETI"/>
    <property type="match status" value="1"/>
</dbReference>
<dbReference type="InterPro" id="IPR050109">
    <property type="entry name" value="HTH-type_TetR-like_transc_reg"/>
</dbReference>
<accession>A0A386ZPI6</accession>
<evidence type="ECO:0000313" key="7">
    <source>
        <dbReference type="EMBL" id="AYF79356.1"/>
    </source>
</evidence>
<keyword evidence="1" id="KW-0805">Transcription regulation</keyword>
<organism evidence="7 8">
    <name type="scientific">Nocardia yunnanensis</name>
    <dbReference type="NCBI Taxonomy" id="2382165"/>
    <lineage>
        <taxon>Bacteria</taxon>
        <taxon>Bacillati</taxon>
        <taxon>Actinomycetota</taxon>
        <taxon>Actinomycetes</taxon>
        <taxon>Mycobacteriales</taxon>
        <taxon>Nocardiaceae</taxon>
        <taxon>Nocardia</taxon>
    </lineage>
</organism>
<dbReference type="GO" id="GO:0003700">
    <property type="term" value="F:DNA-binding transcription factor activity"/>
    <property type="evidence" value="ECO:0007669"/>
    <property type="project" value="TreeGrafter"/>
</dbReference>
<evidence type="ECO:0000256" key="2">
    <source>
        <dbReference type="ARBA" id="ARBA00023125"/>
    </source>
</evidence>
<proteinExistence type="predicted"/>
<keyword evidence="8" id="KW-1185">Reference proteome</keyword>
<dbReference type="AlphaFoldDB" id="A0A386ZPI6"/>
<evidence type="ECO:0000256" key="5">
    <source>
        <dbReference type="SAM" id="MobiDB-lite"/>
    </source>
</evidence>
<dbReference type="Pfam" id="PF21597">
    <property type="entry name" value="TetR_C_43"/>
    <property type="match status" value="1"/>
</dbReference>
<dbReference type="PROSITE" id="PS50977">
    <property type="entry name" value="HTH_TETR_2"/>
    <property type="match status" value="1"/>
</dbReference>
<evidence type="ECO:0000313" key="8">
    <source>
        <dbReference type="Proteomes" id="UP000267164"/>
    </source>
</evidence>
<dbReference type="Gene3D" id="1.10.357.10">
    <property type="entry name" value="Tetracycline Repressor, domain 2"/>
    <property type="match status" value="1"/>
</dbReference>
<dbReference type="InterPro" id="IPR036271">
    <property type="entry name" value="Tet_transcr_reg_TetR-rel_C_sf"/>
</dbReference>
<evidence type="ECO:0000256" key="3">
    <source>
        <dbReference type="ARBA" id="ARBA00023163"/>
    </source>
</evidence>
<reference evidence="7 8" key="1">
    <citation type="submission" date="2018-09" db="EMBL/GenBank/DDBJ databases">
        <title>Nocardia yunnanensis sp. nov., an actinomycete isolated from a soil sample.</title>
        <authorList>
            <person name="Zhang J."/>
        </authorList>
    </citation>
    <scope>NUCLEOTIDE SEQUENCE [LARGE SCALE GENOMIC DNA]</scope>
    <source>
        <strain evidence="7 8">CFHS0054</strain>
    </source>
</reference>
<protein>
    <submittedName>
        <fullName evidence="7">TetR/AcrR family transcriptional regulator</fullName>
    </submittedName>
</protein>
<dbReference type="PANTHER" id="PTHR30055">
    <property type="entry name" value="HTH-TYPE TRANSCRIPTIONAL REGULATOR RUTR"/>
    <property type="match status" value="1"/>
</dbReference>
<keyword evidence="3" id="KW-0804">Transcription</keyword>
<keyword evidence="2 4" id="KW-0238">DNA-binding</keyword>
<sequence>MCRGQSRDARADDQNSCVHSSSSSRAITGVRVPVKYVEWRFQMSRPDLVGRRADAQRNRQLALEAATALLAESDSALTVDAIAKRAGLGVGTVVRAFGGKDALLDAAVSELLTPMVERGKELLAQGDPSEALRTFLGELMTFQAAHHAVSERFAGLQLPETSALRGQLVTIAADLVTGAQRAGTVRTDLDADALTAMIGETAFAVARSAGTSPRLTDTFLTVLMDGLKPSAG</sequence>
<dbReference type="InterPro" id="IPR049445">
    <property type="entry name" value="TetR_SbtR-like_C"/>
</dbReference>
<dbReference type="EMBL" id="CP032568">
    <property type="protein sequence ID" value="AYF79356.1"/>
    <property type="molecule type" value="Genomic_DNA"/>
</dbReference>
<evidence type="ECO:0000256" key="4">
    <source>
        <dbReference type="PROSITE-ProRule" id="PRU00335"/>
    </source>
</evidence>